<dbReference type="GO" id="GO:0016787">
    <property type="term" value="F:hydrolase activity"/>
    <property type="evidence" value="ECO:0007669"/>
    <property type="project" value="UniProtKB-UniRule"/>
</dbReference>
<reference evidence="6 7" key="1">
    <citation type="submission" date="2018-10" db="EMBL/GenBank/DDBJ databases">
        <title>Genomic Encyclopedia of Archaeal and Bacterial Type Strains, Phase II (KMG-II): from individual species to whole genera.</title>
        <authorList>
            <person name="Goeker M."/>
        </authorList>
    </citation>
    <scope>NUCLEOTIDE SEQUENCE [LARGE SCALE GENOMIC DNA]</scope>
    <source>
        <strain evidence="6 7">VM1</strain>
    </source>
</reference>
<accession>A0A3M0BNC5</accession>
<keyword evidence="1 4" id="KW-0378">Hydrolase</keyword>
<dbReference type="InterPro" id="IPR002641">
    <property type="entry name" value="PNPLA_dom"/>
</dbReference>
<feature type="short sequence motif" description="GXSXG" evidence="4">
    <location>
        <begin position="36"/>
        <end position="40"/>
    </location>
</feature>
<dbReference type="Gene3D" id="3.40.1090.10">
    <property type="entry name" value="Cytosolic phospholipase A2 catalytic domain"/>
    <property type="match status" value="1"/>
</dbReference>
<evidence type="ECO:0000313" key="7">
    <source>
        <dbReference type="Proteomes" id="UP000280842"/>
    </source>
</evidence>
<dbReference type="PANTHER" id="PTHR14226">
    <property type="entry name" value="NEUROPATHY TARGET ESTERASE/SWISS CHEESE D.MELANOGASTER"/>
    <property type="match status" value="1"/>
</dbReference>
<dbReference type="CDD" id="cd07205">
    <property type="entry name" value="Pat_PNPLA6_PNPLA7_NTE1_like"/>
    <property type="match status" value="1"/>
</dbReference>
<feature type="active site" description="Proton acceptor" evidence="4">
    <location>
        <position position="150"/>
    </location>
</feature>
<evidence type="ECO:0000256" key="3">
    <source>
        <dbReference type="ARBA" id="ARBA00023098"/>
    </source>
</evidence>
<dbReference type="PROSITE" id="PS51635">
    <property type="entry name" value="PNPLA"/>
    <property type="match status" value="1"/>
</dbReference>
<dbReference type="SUPFAM" id="SSF52151">
    <property type="entry name" value="FabD/lysophospholipase-like"/>
    <property type="match status" value="1"/>
</dbReference>
<dbReference type="Proteomes" id="UP000280842">
    <property type="component" value="Unassembled WGS sequence"/>
</dbReference>
<proteinExistence type="predicted"/>
<feature type="short sequence motif" description="DGA/G" evidence="4">
    <location>
        <begin position="150"/>
        <end position="152"/>
    </location>
</feature>
<comment type="caution">
    <text evidence="4">Lacks conserved residue(s) required for the propagation of feature annotation.</text>
</comment>
<keyword evidence="3 4" id="KW-0443">Lipid metabolism</keyword>
<evidence type="ECO:0000313" key="6">
    <source>
        <dbReference type="EMBL" id="RMA97789.1"/>
    </source>
</evidence>
<protein>
    <submittedName>
        <fullName evidence="6">NTE family protein</fullName>
    </submittedName>
</protein>
<evidence type="ECO:0000256" key="2">
    <source>
        <dbReference type="ARBA" id="ARBA00022963"/>
    </source>
</evidence>
<keyword evidence="2 4" id="KW-0442">Lipid degradation</keyword>
<dbReference type="PANTHER" id="PTHR14226:SF78">
    <property type="entry name" value="SLR0060 PROTEIN"/>
    <property type="match status" value="1"/>
</dbReference>
<feature type="active site" description="Nucleophile" evidence="4">
    <location>
        <position position="38"/>
    </location>
</feature>
<evidence type="ECO:0000256" key="1">
    <source>
        <dbReference type="ARBA" id="ARBA00022801"/>
    </source>
</evidence>
<comment type="caution">
    <text evidence="6">The sequence shown here is derived from an EMBL/GenBank/DDBJ whole genome shotgun (WGS) entry which is preliminary data.</text>
</comment>
<evidence type="ECO:0000259" key="5">
    <source>
        <dbReference type="PROSITE" id="PS51635"/>
    </source>
</evidence>
<dbReference type="AlphaFoldDB" id="A0A3M0BNC5"/>
<sequence>MKISLVLSGGAVRGLAHIGVLKALEEENIEIEAISGVSAGAIIGSLYASGYKANQLEEIALKENFLKWFKPSKTFKSLFSLENLERFLKNHIKEEKIENLPTKLFVTTTDLNYGKFRIWEKGNLYKIVRASSSIPFFFEPVEIDGRQHVDGGVTNNLPVEPFIGRADFIIAVDVNPIEKSENLNNIFSITLRSFNISISAYIEFRKKYADIFLQPKKLSEIGLFDIRKRKEPIEIGYLEMKKVIKAIIH</sequence>
<dbReference type="RefSeq" id="WP_121922553.1">
    <property type="nucleotide sequence ID" value="NZ_REFO01000010.1"/>
</dbReference>
<dbReference type="EMBL" id="REFO01000010">
    <property type="protein sequence ID" value="RMA97789.1"/>
    <property type="molecule type" value="Genomic_DNA"/>
</dbReference>
<name>A0A3M0BNC5_9AQUI</name>
<dbReference type="GO" id="GO:0016042">
    <property type="term" value="P:lipid catabolic process"/>
    <property type="evidence" value="ECO:0007669"/>
    <property type="project" value="UniProtKB-UniRule"/>
</dbReference>
<evidence type="ECO:0000256" key="4">
    <source>
        <dbReference type="PROSITE-ProRule" id="PRU01161"/>
    </source>
</evidence>
<dbReference type="Pfam" id="PF01734">
    <property type="entry name" value="Patatin"/>
    <property type="match status" value="1"/>
</dbReference>
<keyword evidence="7" id="KW-1185">Reference proteome</keyword>
<dbReference type="InterPro" id="IPR016035">
    <property type="entry name" value="Acyl_Trfase/lysoPLipase"/>
</dbReference>
<feature type="domain" description="PNPLA" evidence="5">
    <location>
        <begin position="5"/>
        <end position="163"/>
    </location>
</feature>
<gene>
    <name evidence="6" type="ORF">CLV39_0416</name>
</gene>
<dbReference type="InterPro" id="IPR050301">
    <property type="entry name" value="NTE"/>
</dbReference>
<organism evidence="6 7">
    <name type="scientific">Hydrogenothermus marinus</name>
    <dbReference type="NCBI Taxonomy" id="133270"/>
    <lineage>
        <taxon>Bacteria</taxon>
        <taxon>Pseudomonadati</taxon>
        <taxon>Aquificota</taxon>
        <taxon>Aquificia</taxon>
        <taxon>Aquificales</taxon>
        <taxon>Hydrogenothermaceae</taxon>
        <taxon>Hydrogenothermus</taxon>
    </lineage>
</organism>
<dbReference type="OrthoDB" id="9770965at2"/>